<accession>A0A0A9WSX3</accession>
<dbReference type="AlphaFoldDB" id="A0A0A9WSX3"/>
<reference evidence="1" key="2">
    <citation type="submission" date="2014-07" db="EMBL/GenBank/DDBJ databases">
        <authorList>
            <person name="Hull J."/>
        </authorList>
    </citation>
    <scope>NUCLEOTIDE SEQUENCE</scope>
</reference>
<dbReference type="EMBL" id="GBHO01034041">
    <property type="protein sequence ID" value="JAG09563.1"/>
    <property type="molecule type" value="Transcribed_RNA"/>
</dbReference>
<dbReference type="InterPro" id="IPR005312">
    <property type="entry name" value="DUF1759"/>
</dbReference>
<evidence type="ECO:0000313" key="1">
    <source>
        <dbReference type="EMBL" id="JAG09563.1"/>
    </source>
</evidence>
<protein>
    <submittedName>
        <fullName evidence="1">SPRY domain-containing SOCS box protein 3</fullName>
    </submittedName>
</protein>
<feature type="non-terminal residue" evidence="1">
    <location>
        <position position="1"/>
    </location>
</feature>
<sequence length="106" mass="12114">SDLFNLPKIDRDSASSLRNLLSSSRKHVRALRSLGQPTDSWDLMLVHLLSSKFDLETFKEWQEEIPSKHLPSMNELTEFMDRKCHVLAAIKANKLPAKSSLNLKPN</sequence>
<gene>
    <name evidence="1" type="primary">SPSB3_1</name>
    <name evidence="1" type="ORF">CM83_105531</name>
</gene>
<feature type="non-terminal residue" evidence="1">
    <location>
        <position position="106"/>
    </location>
</feature>
<organism evidence="1">
    <name type="scientific">Lygus hesperus</name>
    <name type="common">Western plant bug</name>
    <dbReference type="NCBI Taxonomy" id="30085"/>
    <lineage>
        <taxon>Eukaryota</taxon>
        <taxon>Metazoa</taxon>
        <taxon>Ecdysozoa</taxon>
        <taxon>Arthropoda</taxon>
        <taxon>Hexapoda</taxon>
        <taxon>Insecta</taxon>
        <taxon>Pterygota</taxon>
        <taxon>Neoptera</taxon>
        <taxon>Paraneoptera</taxon>
        <taxon>Hemiptera</taxon>
        <taxon>Heteroptera</taxon>
        <taxon>Panheteroptera</taxon>
        <taxon>Cimicomorpha</taxon>
        <taxon>Miridae</taxon>
        <taxon>Mirini</taxon>
        <taxon>Lygus</taxon>
    </lineage>
</organism>
<reference evidence="1" key="1">
    <citation type="journal article" date="2014" name="PLoS ONE">
        <title>Transcriptome-Based Identification of ABC Transporters in the Western Tarnished Plant Bug Lygus hesperus.</title>
        <authorList>
            <person name="Hull J.J."/>
            <person name="Chaney K."/>
            <person name="Geib S.M."/>
            <person name="Fabrick J.A."/>
            <person name="Brent C.S."/>
            <person name="Walsh D."/>
            <person name="Lavine L.C."/>
        </authorList>
    </citation>
    <scope>NUCLEOTIDE SEQUENCE</scope>
</reference>
<name>A0A0A9WSX3_LYGHE</name>
<dbReference type="Pfam" id="PF03564">
    <property type="entry name" value="DUF1759"/>
    <property type="match status" value="1"/>
</dbReference>
<proteinExistence type="predicted"/>